<feature type="compositionally biased region" description="Pro residues" evidence="1">
    <location>
        <begin position="202"/>
        <end position="217"/>
    </location>
</feature>
<gene>
    <name evidence="2" type="ORF">K1J50_02285</name>
</gene>
<name>A0ABS7EY75_9PROT</name>
<keyword evidence="3" id="KW-1185">Reference proteome</keyword>
<evidence type="ECO:0000256" key="1">
    <source>
        <dbReference type="SAM" id="MobiDB-lite"/>
    </source>
</evidence>
<dbReference type="RefSeq" id="WP_220115814.1">
    <property type="nucleotide sequence ID" value="NZ_JAHZUY010000003.1"/>
</dbReference>
<dbReference type="Proteomes" id="UP001519924">
    <property type="component" value="Unassembled WGS sequence"/>
</dbReference>
<evidence type="ECO:0000313" key="3">
    <source>
        <dbReference type="Proteomes" id="UP001519924"/>
    </source>
</evidence>
<evidence type="ECO:0000313" key="2">
    <source>
        <dbReference type="EMBL" id="MBW8268307.1"/>
    </source>
</evidence>
<accession>A0ABS7EY75</accession>
<reference evidence="2 3" key="1">
    <citation type="submission" date="2021-08" db="EMBL/GenBank/DDBJ databases">
        <title>Caldovatus sediminis gen. nov., sp. nov., a moderately thermophilic bacterium isolated from a hot spring.</title>
        <authorList>
            <person name="Hu C.-J."/>
            <person name="Li W.-J."/>
            <person name="Xian W.-D."/>
        </authorList>
    </citation>
    <scope>NUCLEOTIDE SEQUENCE [LARGE SCALE GENOMIC DNA]</scope>
    <source>
        <strain evidence="2 3">SYSU G05006</strain>
    </source>
</reference>
<comment type="caution">
    <text evidence="2">The sequence shown here is derived from an EMBL/GenBank/DDBJ whole genome shotgun (WGS) entry which is preliminary data.</text>
</comment>
<dbReference type="EMBL" id="JAHZUY010000003">
    <property type="protein sequence ID" value="MBW8268307.1"/>
    <property type="molecule type" value="Genomic_DNA"/>
</dbReference>
<organism evidence="2 3">
    <name type="scientific">Caldovatus aquaticus</name>
    <dbReference type="NCBI Taxonomy" id="2865671"/>
    <lineage>
        <taxon>Bacteria</taxon>
        <taxon>Pseudomonadati</taxon>
        <taxon>Pseudomonadota</taxon>
        <taxon>Alphaproteobacteria</taxon>
        <taxon>Acetobacterales</taxon>
        <taxon>Roseomonadaceae</taxon>
        <taxon>Caldovatus</taxon>
    </lineage>
</organism>
<protein>
    <submittedName>
        <fullName evidence="2">Uncharacterized protein</fullName>
    </submittedName>
</protein>
<proteinExistence type="predicted"/>
<sequence>MNELIAARHDHRAVTPVTAAHAHRLRDMDPTWGLYPHLRPDAHDPVHLDLPGDDVLAVMELELARALLPCADPVTGEGMDAAAAAAGVLIESWPQKDASSPTYAEQVAMRLAACPRDLLPKVIARLVDEEEFRPSVAKVRQAVERELAKRRLLLAKVQAARRWWAWRVEEDWRQAEIAADREAAAERVAQGLAATLRLADAPPAPAATPATAPPSRPVRPAHLSPEQLARARARPAHAHDPAMMQE</sequence>
<feature type="region of interest" description="Disordered" evidence="1">
    <location>
        <begin position="200"/>
        <end position="246"/>
    </location>
</feature>